<dbReference type="InterPro" id="IPR001647">
    <property type="entry name" value="HTH_TetR"/>
</dbReference>
<dbReference type="AlphaFoldDB" id="A0A2P8DH95"/>
<dbReference type="PROSITE" id="PS01081">
    <property type="entry name" value="HTH_TETR_1"/>
    <property type="match status" value="1"/>
</dbReference>
<dbReference type="Gene3D" id="1.10.357.10">
    <property type="entry name" value="Tetracycline Repressor, domain 2"/>
    <property type="match status" value="1"/>
</dbReference>
<evidence type="ECO:0000313" key="6">
    <source>
        <dbReference type="EMBL" id="PSK96573.1"/>
    </source>
</evidence>
<feature type="DNA-binding region" description="H-T-H motif" evidence="4">
    <location>
        <begin position="42"/>
        <end position="61"/>
    </location>
</feature>
<feature type="domain" description="HTH tetR-type" evidence="5">
    <location>
        <begin position="19"/>
        <end position="79"/>
    </location>
</feature>
<dbReference type="InterPro" id="IPR041347">
    <property type="entry name" value="MftR_C"/>
</dbReference>
<proteinExistence type="predicted"/>
<dbReference type="OrthoDB" id="3296001at2"/>
<dbReference type="PANTHER" id="PTHR30055">
    <property type="entry name" value="HTH-TYPE TRANSCRIPTIONAL REGULATOR RUTR"/>
    <property type="match status" value="1"/>
</dbReference>
<evidence type="ECO:0000256" key="2">
    <source>
        <dbReference type="ARBA" id="ARBA00023125"/>
    </source>
</evidence>
<dbReference type="Pfam" id="PF00440">
    <property type="entry name" value="TetR_N"/>
    <property type="match status" value="1"/>
</dbReference>
<dbReference type="PRINTS" id="PR00455">
    <property type="entry name" value="HTHTETR"/>
</dbReference>
<protein>
    <submittedName>
        <fullName evidence="6">TetR family transcriptional regulator</fullName>
    </submittedName>
</protein>
<keyword evidence="1" id="KW-0805">Transcription regulation</keyword>
<evidence type="ECO:0000259" key="5">
    <source>
        <dbReference type="PROSITE" id="PS50977"/>
    </source>
</evidence>
<keyword evidence="3" id="KW-0804">Transcription</keyword>
<sequence>MTRPAVAEPQGGLRERKKAMTREALIDSALRLFDQHGFAATTTEQIAASVGVSQRTFFRYFATKEEVVSAAHNAVDDDFFARFLAKDPAIHPLEALRAAAVETWQSLDERALRSQVLLSKLYDSTPQLLACRLRNGAQYESRIVAVITSRTGIDPVTDLRPRLVAAAFGATMHAAVCYWMNCGTDGVHGAVRTIERHFDALGPALTGPWHDRPGATAPPS</sequence>
<evidence type="ECO:0000256" key="3">
    <source>
        <dbReference type="ARBA" id="ARBA00023163"/>
    </source>
</evidence>
<evidence type="ECO:0000256" key="4">
    <source>
        <dbReference type="PROSITE-ProRule" id="PRU00335"/>
    </source>
</evidence>
<evidence type="ECO:0000313" key="7">
    <source>
        <dbReference type="Proteomes" id="UP000240542"/>
    </source>
</evidence>
<dbReference type="InterPro" id="IPR009057">
    <property type="entry name" value="Homeodomain-like_sf"/>
</dbReference>
<keyword evidence="7" id="KW-1185">Reference proteome</keyword>
<evidence type="ECO:0000256" key="1">
    <source>
        <dbReference type="ARBA" id="ARBA00023015"/>
    </source>
</evidence>
<gene>
    <name evidence="6" type="ORF">CLV63_111168</name>
</gene>
<dbReference type="SUPFAM" id="SSF46689">
    <property type="entry name" value="Homeodomain-like"/>
    <property type="match status" value="1"/>
</dbReference>
<dbReference type="Pfam" id="PF17754">
    <property type="entry name" value="TetR_C_14"/>
    <property type="match status" value="1"/>
</dbReference>
<dbReference type="InterPro" id="IPR023772">
    <property type="entry name" value="DNA-bd_HTH_TetR-type_CS"/>
</dbReference>
<dbReference type="PROSITE" id="PS50977">
    <property type="entry name" value="HTH_TETR_2"/>
    <property type="match status" value="1"/>
</dbReference>
<dbReference type="EMBL" id="PYGA01000011">
    <property type="protein sequence ID" value="PSK96573.1"/>
    <property type="molecule type" value="Genomic_DNA"/>
</dbReference>
<comment type="caution">
    <text evidence="6">The sequence shown here is derived from an EMBL/GenBank/DDBJ whole genome shotgun (WGS) entry which is preliminary data.</text>
</comment>
<organism evidence="6 7">
    <name type="scientific">Murinocardiopsis flavida</name>
    <dbReference type="NCBI Taxonomy" id="645275"/>
    <lineage>
        <taxon>Bacteria</taxon>
        <taxon>Bacillati</taxon>
        <taxon>Actinomycetota</taxon>
        <taxon>Actinomycetes</taxon>
        <taxon>Streptosporangiales</taxon>
        <taxon>Nocardiopsidaceae</taxon>
        <taxon>Murinocardiopsis</taxon>
    </lineage>
</organism>
<dbReference type="Gene3D" id="1.10.10.60">
    <property type="entry name" value="Homeodomain-like"/>
    <property type="match status" value="1"/>
</dbReference>
<dbReference type="Proteomes" id="UP000240542">
    <property type="component" value="Unassembled WGS sequence"/>
</dbReference>
<dbReference type="GO" id="GO:0003700">
    <property type="term" value="F:DNA-binding transcription factor activity"/>
    <property type="evidence" value="ECO:0007669"/>
    <property type="project" value="TreeGrafter"/>
</dbReference>
<dbReference type="RefSeq" id="WP_106583942.1">
    <property type="nucleotide sequence ID" value="NZ_PYGA01000011.1"/>
</dbReference>
<dbReference type="GO" id="GO:0000976">
    <property type="term" value="F:transcription cis-regulatory region binding"/>
    <property type="evidence" value="ECO:0007669"/>
    <property type="project" value="TreeGrafter"/>
</dbReference>
<reference evidence="6 7" key="1">
    <citation type="submission" date="2018-03" db="EMBL/GenBank/DDBJ databases">
        <title>Genomic Encyclopedia of Archaeal and Bacterial Type Strains, Phase II (KMG-II): from individual species to whole genera.</title>
        <authorList>
            <person name="Goeker M."/>
        </authorList>
    </citation>
    <scope>NUCLEOTIDE SEQUENCE [LARGE SCALE GENOMIC DNA]</scope>
    <source>
        <strain evidence="6 7">DSM 45312</strain>
    </source>
</reference>
<name>A0A2P8DH95_9ACTN</name>
<dbReference type="InterPro" id="IPR050109">
    <property type="entry name" value="HTH-type_TetR-like_transc_reg"/>
</dbReference>
<keyword evidence="2 4" id="KW-0238">DNA-binding</keyword>
<dbReference type="PANTHER" id="PTHR30055:SF238">
    <property type="entry name" value="MYCOFACTOCIN BIOSYNTHESIS TRANSCRIPTIONAL REGULATOR MFTR-RELATED"/>
    <property type="match status" value="1"/>
</dbReference>
<accession>A0A2P8DH95</accession>